<feature type="region of interest" description="Disordered" evidence="1">
    <location>
        <begin position="58"/>
        <end position="82"/>
    </location>
</feature>
<evidence type="ECO:0000313" key="3">
    <source>
        <dbReference type="Proteomes" id="UP000765509"/>
    </source>
</evidence>
<evidence type="ECO:0000313" key="2">
    <source>
        <dbReference type="EMBL" id="MBW0513929.1"/>
    </source>
</evidence>
<dbReference type="EMBL" id="AVOT02023718">
    <property type="protein sequence ID" value="MBW0513929.1"/>
    <property type="molecule type" value="Genomic_DNA"/>
</dbReference>
<reference evidence="2" key="1">
    <citation type="submission" date="2021-03" db="EMBL/GenBank/DDBJ databases">
        <title>Draft genome sequence of rust myrtle Austropuccinia psidii MF-1, a brazilian biotype.</title>
        <authorList>
            <person name="Quecine M.C."/>
            <person name="Pachon D.M.R."/>
            <person name="Bonatelli M.L."/>
            <person name="Correr F.H."/>
            <person name="Franceschini L.M."/>
            <person name="Leite T.F."/>
            <person name="Margarido G.R.A."/>
            <person name="Almeida C.A."/>
            <person name="Ferrarezi J.A."/>
            <person name="Labate C.A."/>
        </authorList>
    </citation>
    <scope>NUCLEOTIDE SEQUENCE</scope>
    <source>
        <strain evidence="2">MF-1</strain>
    </source>
</reference>
<keyword evidence="3" id="KW-1185">Reference proteome</keyword>
<gene>
    <name evidence="2" type="ORF">O181_053644</name>
</gene>
<dbReference type="AlphaFoldDB" id="A0A9Q3E304"/>
<feature type="compositionally biased region" description="Basic and acidic residues" evidence="1">
    <location>
        <begin position="61"/>
        <end position="77"/>
    </location>
</feature>
<name>A0A9Q3E304_9BASI</name>
<dbReference type="Proteomes" id="UP000765509">
    <property type="component" value="Unassembled WGS sequence"/>
</dbReference>
<comment type="caution">
    <text evidence="2">The sequence shown here is derived from an EMBL/GenBank/DDBJ whole genome shotgun (WGS) entry which is preliminary data.</text>
</comment>
<evidence type="ECO:0000256" key="1">
    <source>
        <dbReference type="SAM" id="MobiDB-lite"/>
    </source>
</evidence>
<protein>
    <submittedName>
        <fullName evidence="2">Uncharacterized protein</fullName>
    </submittedName>
</protein>
<organism evidence="2 3">
    <name type="scientific">Austropuccinia psidii MF-1</name>
    <dbReference type="NCBI Taxonomy" id="1389203"/>
    <lineage>
        <taxon>Eukaryota</taxon>
        <taxon>Fungi</taxon>
        <taxon>Dikarya</taxon>
        <taxon>Basidiomycota</taxon>
        <taxon>Pucciniomycotina</taxon>
        <taxon>Pucciniomycetes</taxon>
        <taxon>Pucciniales</taxon>
        <taxon>Sphaerophragmiaceae</taxon>
        <taxon>Austropuccinia</taxon>
    </lineage>
</organism>
<sequence>MPILTHITSKGKETEDKLEVEDSEAIEKIKEELNKSRTNLDMAIEDPEKCLALELSGMNQEEQRESPQKKFKMDLKPPEANSSRISEDYFNLFQEETGYISDTEKDLISEEPKDDIIKPLAKKIEELEKESAIIIEDKMGQVWDIYIKKGI</sequence>
<proteinExistence type="predicted"/>
<accession>A0A9Q3E304</accession>